<protein>
    <recommendedName>
        <fullName evidence="1">Alpha/beta hydrolase fold-3 domain-containing protein</fullName>
    </recommendedName>
</protein>
<accession>A0ABR3T4Q5</accession>
<dbReference type="EMBL" id="JAJVDC020000016">
    <property type="protein sequence ID" value="KAL1634293.1"/>
    <property type="molecule type" value="Genomic_DNA"/>
</dbReference>
<name>A0ABR3T4Q5_9PEZI</name>
<dbReference type="InterPro" id="IPR050466">
    <property type="entry name" value="Carboxylest/Gibb_receptor"/>
</dbReference>
<dbReference type="Proteomes" id="UP001521116">
    <property type="component" value="Unassembled WGS sequence"/>
</dbReference>
<proteinExistence type="predicted"/>
<gene>
    <name evidence="2" type="ORF">SLS56_002303</name>
</gene>
<dbReference type="PANTHER" id="PTHR23024">
    <property type="entry name" value="ARYLACETAMIDE DEACETYLASE"/>
    <property type="match status" value="1"/>
</dbReference>
<evidence type="ECO:0000313" key="3">
    <source>
        <dbReference type="Proteomes" id="UP001521116"/>
    </source>
</evidence>
<organism evidence="2 3">
    <name type="scientific">Neofusicoccum ribis</name>
    <dbReference type="NCBI Taxonomy" id="45134"/>
    <lineage>
        <taxon>Eukaryota</taxon>
        <taxon>Fungi</taxon>
        <taxon>Dikarya</taxon>
        <taxon>Ascomycota</taxon>
        <taxon>Pezizomycotina</taxon>
        <taxon>Dothideomycetes</taxon>
        <taxon>Dothideomycetes incertae sedis</taxon>
        <taxon>Botryosphaeriales</taxon>
        <taxon>Botryosphaeriaceae</taxon>
        <taxon>Neofusicoccum</taxon>
    </lineage>
</organism>
<dbReference type="InterPro" id="IPR013094">
    <property type="entry name" value="AB_hydrolase_3"/>
</dbReference>
<dbReference type="Pfam" id="PF07859">
    <property type="entry name" value="Abhydrolase_3"/>
    <property type="match status" value="1"/>
</dbReference>
<sequence length="367" mass="40615">MSNGFQRFFSQPFDVQWRTAVVRLPRAVPDLALRFTSPEGPHPFVVKLLSRGAYTIPVYVWVPPTPSETGYPVILDFHGGGFVIGSCLEQAPFCAKMARDLNAVVISVDYRMGPIDKFPAAVEDGEDVLSAILDHSSPAYQALRDGIAENVKPTADAPQPSVALDTTRICIAGFSSGGNLALNLALSIDTPQLDAPWPSRIPPTHPARVPLLLYYPSFDARQLPSERTRPPKLPATKSFWGDSFDVLAPTYLPRDQAAHPRASPGLAVLRDGGLHEQARMYLVLPELDTLAEQSEVWVKKVDEEGRGKDIKVERFEGMKHGWTQMPVSWLGEEEKRARSKTFETAVQFVRDAWEGRDIEPGVKNVHP</sequence>
<comment type="caution">
    <text evidence="2">The sequence shown here is derived from an EMBL/GenBank/DDBJ whole genome shotgun (WGS) entry which is preliminary data.</text>
</comment>
<evidence type="ECO:0000313" key="2">
    <source>
        <dbReference type="EMBL" id="KAL1634293.1"/>
    </source>
</evidence>
<keyword evidence="3" id="KW-1185">Reference proteome</keyword>
<dbReference type="SUPFAM" id="SSF53474">
    <property type="entry name" value="alpha/beta-Hydrolases"/>
    <property type="match status" value="1"/>
</dbReference>
<feature type="domain" description="Alpha/beta hydrolase fold-3" evidence="1">
    <location>
        <begin position="75"/>
        <end position="323"/>
    </location>
</feature>
<dbReference type="InterPro" id="IPR029058">
    <property type="entry name" value="AB_hydrolase_fold"/>
</dbReference>
<reference evidence="2 3" key="1">
    <citation type="submission" date="2024-02" db="EMBL/GenBank/DDBJ databases">
        <title>De novo assembly and annotation of 12 fungi associated with fruit tree decline syndrome in Ontario, Canada.</title>
        <authorList>
            <person name="Sulman M."/>
            <person name="Ellouze W."/>
            <person name="Ilyukhin E."/>
        </authorList>
    </citation>
    <scope>NUCLEOTIDE SEQUENCE [LARGE SCALE GENOMIC DNA]</scope>
    <source>
        <strain evidence="2 3">M1-105</strain>
    </source>
</reference>
<dbReference type="Gene3D" id="3.40.50.1820">
    <property type="entry name" value="alpha/beta hydrolase"/>
    <property type="match status" value="1"/>
</dbReference>
<dbReference type="PANTHER" id="PTHR23024:SF24">
    <property type="entry name" value="ALPHA_BETA HYDROLASE FOLD-3 DOMAIN-CONTAINING PROTEIN"/>
    <property type="match status" value="1"/>
</dbReference>
<evidence type="ECO:0000259" key="1">
    <source>
        <dbReference type="Pfam" id="PF07859"/>
    </source>
</evidence>